<dbReference type="InterPro" id="IPR035965">
    <property type="entry name" value="PAS-like_dom_sf"/>
</dbReference>
<evidence type="ECO:0000313" key="3">
    <source>
        <dbReference type="Proteomes" id="UP000244089"/>
    </source>
</evidence>
<dbReference type="NCBIfam" id="TIGR00229">
    <property type="entry name" value="sensory_box"/>
    <property type="match status" value="1"/>
</dbReference>
<accession>A0A2T5RHA4</accession>
<dbReference type="InterPro" id="IPR000014">
    <property type="entry name" value="PAS"/>
</dbReference>
<sequence>MKEIIEIAELRKRFKLELDIMAEFFQTDNLKMAVLTPENSAKIFSHSNSDFEKTVKKINLSNDDYKQIISADDFQTKAILSKYLDDFSSELNFLKVKTGVYIYLIYFPLNKEIKTHNSAALKLFQKQIKAVLDDIYRQEEIRDNLSQKNLENQSLKKEKYITASALDSVPGNISILDKEGNIVYTNSSWEEFAYQNGAVAENTGVNENYLEVCKKSAEMGDLISARAYNGILSVLNNEQDNFSMDYPCHSPREKRWFRMHVSSFKGIGAYELMILHQNITKEIMAEKKSEEILNKLPAAILKFDSKKKLIYFNKKAMNLLDLNENNLGSRLKEIKIADQRADDFLDKLDYAAVNNKRINFRIYISQNGFKQYFNNYLVPEFEDGQLKTITSIIPEEMISKNTNQKTEKQRNHYLQLFNNFPEALVLLDIDERIINVNKKFSQLFEYEIDELKNKKLDDLIVPADQKKNGRELSHQVLTGARVEEKVYRINSQGEKLELNLKAFPVLLQNNQIGIYAIYKNINRD</sequence>
<dbReference type="PANTHER" id="PTHR44757">
    <property type="entry name" value="DIGUANYLATE CYCLASE DGCP"/>
    <property type="match status" value="1"/>
</dbReference>
<dbReference type="Proteomes" id="UP000244089">
    <property type="component" value="Unassembled WGS sequence"/>
</dbReference>
<reference evidence="2 3" key="1">
    <citation type="submission" date="2018-04" db="EMBL/GenBank/DDBJ databases">
        <title>Subsurface microbial communities from deep shales in Ohio and West Virginia, USA.</title>
        <authorList>
            <person name="Wrighton K."/>
        </authorList>
    </citation>
    <scope>NUCLEOTIDE SEQUENCE [LARGE SCALE GENOMIC DNA]</scope>
    <source>
        <strain evidence="2 3">WC1</strain>
    </source>
</reference>
<dbReference type="EMBL" id="QAXS01000029">
    <property type="protein sequence ID" value="PTV95364.1"/>
    <property type="molecule type" value="Genomic_DNA"/>
</dbReference>
<gene>
    <name evidence="2" type="ORF">C8C76_12934</name>
</gene>
<dbReference type="SMART" id="SM00091">
    <property type="entry name" value="PAS"/>
    <property type="match status" value="3"/>
</dbReference>
<dbReference type="Pfam" id="PF13596">
    <property type="entry name" value="PAS_10"/>
    <property type="match status" value="1"/>
</dbReference>
<dbReference type="PANTHER" id="PTHR44757:SF2">
    <property type="entry name" value="BIOFILM ARCHITECTURE MAINTENANCE PROTEIN MBAA"/>
    <property type="match status" value="1"/>
</dbReference>
<organism evidence="2 3">
    <name type="scientific">Halanaerobium saccharolyticum</name>
    <dbReference type="NCBI Taxonomy" id="43595"/>
    <lineage>
        <taxon>Bacteria</taxon>
        <taxon>Bacillati</taxon>
        <taxon>Bacillota</taxon>
        <taxon>Clostridia</taxon>
        <taxon>Halanaerobiales</taxon>
        <taxon>Halanaerobiaceae</taxon>
        <taxon>Halanaerobium</taxon>
    </lineage>
</organism>
<dbReference type="RefSeq" id="WP_181248200.1">
    <property type="nucleotide sequence ID" value="NZ_QAXS01000029.1"/>
</dbReference>
<feature type="domain" description="PAS" evidence="1">
    <location>
        <begin position="409"/>
        <end position="479"/>
    </location>
</feature>
<name>A0A2T5RHA4_9FIRM</name>
<evidence type="ECO:0000259" key="1">
    <source>
        <dbReference type="PROSITE" id="PS50112"/>
    </source>
</evidence>
<dbReference type="PROSITE" id="PS50112">
    <property type="entry name" value="PAS"/>
    <property type="match status" value="1"/>
</dbReference>
<dbReference type="CDD" id="cd00130">
    <property type="entry name" value="PAS"/>
    <property type="match status" value="1"/>
</dbReference>
<evidence type="ECO:0000313" key="2">
    <source>
        <dbReference type="EMBL" id="PTV95364.1"/>
    </source>
</evidence>
<dbReference type="Pfam" id="PF13426">
    <property type="entry name" value="PAS_9"/>
    <property type="match status" value="1"/>
</dbReference>
<comment type="caution">
    <text evidence="2">The sequence shown here is derived from an EMBL/GenBank/DDBJ whole genome shotgun (WGS) entry which is preliminary data.</text>
</comment>
<dbReference type="AlphaFoldDB" id="A0A2T5RHA4"/>
<proteinExistence type="predicted"/>
<dbReference type="Gene3D" id="3.30.450.20">
    <property type="entry name" value="PAS domain"/>
    <property type="match status" value="2"/>
</dbReference>
<dbReference type="InterPro" id="IPR052155">
    <property type="entry name" value="Biofilm_reg_signaling"/>
</dbReference>
<dbReference type="SUPFAM" id="SSF55785">
    <property type="entry name" value="PYP-like sensor domain (PAS domain)"/>
    <property type="match status" value="1"/>
</dbReference>
<protein>
    <submittedName>
        <fullName evidence="2">PAS domain S-box-containing protein</fullName>
    </submittedName>
</protein>